<accession>A0A1S7UK44</accession>
<feature type="compositionally biased region" description="Polar residues" evidence="1">
    <location>
        <begin position="225"/>
        <end position="242"/>
    </location>
</feature>
<gene>
    <name evidence="2" type="ORF">SAMD00023353_0500240</name>
</gene>
<reference evidence="2" key="1">
    <citation type="submission" date="2016-03" db="EMBL/GenBank/DDBJ databases">
        <title>Draft genome sequence of Rosellinia necatrix.</title>
        <authorList>
            <person name="Kanematsu S."/>
        </authorList>
    </citation>
    <scope>NUCLEOTIDE SEQUENCE [LARGE SCALE GENOMIC DNA]</scope>
    <source>
        <strain evidence="2">W97</strain>
    </source>
</reference>
<feature type="region of interest" description="Disordered" evidence="1">
    <location>
        <begin position="213"/>
        <end position="280"/>
    </location>
</feature>
<sequence length="565" mass="63243">MLQRPRNILKSHHNCPRRAQAASDSAYSNSNTFALNTPLVKFCQPNYSPWDKALTQLAVKWVKTSAKRRSHNLRRSMVKRPTLRNTTTSDPVGSGTKDISPVVKRDPAHGGPCPRESDICKEASNQAYVGKDQGSSSDCGLAENTDSMEQKKEVIGTQRSINGRQDRVGERTLTIEEYIAHRRRVAIAKLMVKFQNWLDKRLAIISYTIQTSDASGETGGDARNAGSQSPDMSDNKPKGTSNRPKRQLSDNDDSDDVPSGGDDNGRDRGGNKRAKMDADPEEVKLACPFHKHNPKAHRKDGCIKGAWKTIHRLKEHLYRVHLLPKHNCPRCNSCFENDKELQTHLRADDPCKKSNVAREEGIDQDTERKLRERKKYNSCQTESQRWNDIYLLLFPGADRNAIPSPYPEAATPSKNFERYQRVEKRIKKELPELVKRRVETTFEKTEADLLHGLNDIVRSCLADFFRNSMSQEEGSSATTSKTASRATSPGLVSLEEPCAESVATTLEPLVDVDYLLSDPEFGFGSEHCMFDFNPPFTFECGPDGYVADKALSDSGYASTGNSIAF</sequence>
<evidence type="ECO:0000313" key="3">
    <source>
        <dbReference type="Proteomes" id="UP000054516"/>
    </source>
</evidence>
<dbReference type="EMBL" id="DF977450">
    <property type="protein sequence ID" value="GAP83642.1"/>
    <property type="molecule type" value="Genomic_DNA"/>
</dbReference>
<dbReference type="AlphaFoldDB" id="A0A1S7UK44"/>
<feature type="compositionally biased region" description="Basic and acidic residues" evidence="1">
    <location>
        <begin position="263"/>
        <end position="280"/>
    </location>
</feature>
<keyword evidence="2" id="KW-0808">Transferase</keyword>
<organism evidence="2">
    <name type="scientific">Rosellinia necatrix</name>
    <name type="common">White root-rot fungus</name>
    <dbReference type="NCBI Taxonomy" id="77044"/>
    <lineage>
        <taxon>Eukaryota</taxon>
        <taxon>Fungi</taxon>
        <taxon>Dikarya</taxon>
        <taxon>Ascomycota</taxon>
        <taxon>Pezizomycotina</taxon>
        <taxon>Sordariomycetes</taxon>
        <taxon>Xylariomycetidae</taxon>
        <taxon>Xylariales</taxon>
        <taxon>Xylariaceae</taxon>
        <taxon>Rosellinia</taxon>
    </lineage>
</organism>
<dbReference type="PANTHER" id="PTHR38166">
    <property type="entry name" value="C2H2-TYPE DOMAIN-CONTAINING PROTEIN-RELATED"/>
    <property type="match status" value="1"/>
</dbReference>
<keyword evidence="3" id="KW-1185">Reference proteome</keyword>
<proteinExistence type="predicted"/>
<feature type="region of interest" description="Disordered" evidence="1">
    <location>
        <begin position="83"/>
        <end position="114"/>
    </location>
</feature>
<name>A0A1S7UK44_ROSNE</name>
<evidence type="ECO:0000313" key="2">
    <source>
        <dbReference type="EMBL" id="GAP83642.1"/>
    </source>
</evidence>
<dbReference type="Proteomes" id="UP000054516">
    <property type="component" value="Unassembled WGS sequence"/>
</dbReference>
<feature type="compositionally biased region" description="Polar residues" evidence="1">
    <location>
        <begin position="129"/>
        <end position="138"/>
    </location>
</feature>
<protein>
    <submittedName>
        <fullName evidence="2">Putative udp-glucoronosyl and udp-glucosyl transferase family protein</fullName>
    </submittedName>
</protein>
<feature type="region of interest" description="Disordered" evidence="1">
    <location>
        <begin position="129"/>
        <end position="163"/>
    </location>
</feature>
<dbReference type="OrthoDB" id="4738706at2759"/>
<dbReference type="PANTHER" id="PTHR38166:SF1">
    <property type="entry name" value="C2H2-TYPE DOMAIN-CONTAINING PROTEIN"/>
    <property type="match status" value="1"/>
</dbReference>
<dbReference type="STRING" id="77044.A0A1S7UK44"/>
<evidence type="ECO:0000256" key="1">
    <source>
        <dbReference type="SAM" id="MobiDB-lite"/>
    </source>
</evidence>
<dbReference type="GO" id="GO:0016740">
    <property type="term" value="F:transferase activity"/>
    <property type="evidence" value="ECO:0007669"/>
    <property type="project" value="UniProtKB-KW"/>
</dbReference>